<comment type="caution">
    <text evidence="1">The sequence shown here is derived from an EMBL/GenBank/DDBJ whole genome shotgun (WGS) entry which is preliminary data.</text>
</comment>
<evidence type="ECO:0000313" key="1">
    <source>
        <dbReference type="EMBL" id="KAF1002974.1"/>
    </source>
</evidence>
<protein>
    <submittedName>
        <fullName evidence="1">Uncharacterized protein</fullName>
    </submittedName>
</protein>
<sequence length="192" mass="22315">MENLGNMTHLSEESNGDVRINVVESLMSSITKELELAIQSRNPYAVCIFRVFEKYREANEDAYTPRVVSIGPLHHGKYNLQAMEAYKSGYMLSFILQFEIGIEKLINYVAEMEDSIRRCYEDTSQFTSKEFCQMILMDGIFVVQLFVKTLVQLRESGDMLFGNQWMASDSCTTCYYLKISFLYSLSWDYMSF</sequence>
<organism evidence="1 2">
    <name type="scientific">Apium graveolens</name>
    <name type="common">Celery</name>
    <dbReference type="NCBI Taxonomy" id="4045"/>
    <lineage>
        <taxon>Eukaryota</taxon>
        <taxon>Viridiplantae</taxon>
        <taxon>Streptophyta</taxon>
        <taxon>Embryophyta</taxon>
        <taxon>Tracheophyta</taxon>
        <taxon>Spermatophyta</taxon>
        <taxon>Magnoliopsida</taxon>
        <taxon>eudicotyledons</taxon>
        <taxon>Gunneridae</taxon>
        <taxon>Pentapetalae</taxon>
        <taxon>asterids</taxon>
        <taxon>campanulids</taxon>
        <taxon>Apiales</taxon>
        <taxon>Apiaceae</taxon>
        <taxon>Apioideae</taxon>
        <taxon>apioid superclade</taxon>
        <taxon>Apieae</taxon>
        <taxon>Apium</taxon>
    </lineage>
</organism>
<dbReference type="EMBL" id="WRXP01000046">
    <property type="protein sequence ID" value="KAF1002974.1"/>
    <property type="molecule type" value="Genomic_DNA"/>
</dbReference>
<keyword evidence="2" id="KW-1185">Reference proteome</keyword>
<accession>A0A6L5BFS5</accession>
<evidence type="ECO:0000313" key="2">
    <source>
        <dbReference type="Proteomes" id="UP000593563"/>
    </source>
</evidence>
<dbReference type="Proteomes" id="UP000593563">
    <property type="component" value="Unassembled WGS sequence"/>
</dbReference>
<dbReference type="AlphaFoldDB" id="A0A6L5BFS5"/>
<reference evidence="1" key="1">
    <citation type="submission" date="2020-01" db="EMBL/GenBank/DDBJ databases">
        <title>The Celery Genome Sequence Reveals Sequential Paleo-tetraploidization, Resistance Gene Elimination, Karyotype Evolution, and Functional Innovation in Apiales.</title>
        <authorList>
            <person name="Song X."/>
        </authorList>
    </citation>
    <scope>NUCLEOTIDE SEQUENCE</scope>
    <source>
        <tissue evidence="1">Leaf</tissue>
    </source>
</reference>
<dbReference type="PANTHER" id="PTHR31170:SF25">
    <property type="entry name" value="BNAA09G04570D PROTEIN"/>
    <property type="match status" value="1"/>
</dbReference>
<dbReference type="PANTHER" id="PTHR31170">
    <property type="entry name" value="BNAC04G53230D PROTEIN"/>
    <property type="match status" value="1"/>
</dbReference>
<proteinExistence type="predicted"/>
<name>A0A6L5BFS5_APIGR</name>
<dbReference type="InterPro" id="IPR004158">
    <property type="entry name" value="DUF247_pln"/>
</dbReference>
<dbReference type="Pfam" id="PF03140">
    <property type="entry name" value="DUF247"/>
    <property type="match status" value="1"/>
</dbReference>
<gene>
    <name evidence="1" type="ORF">AG4045_005141</name>
</gene>